<feature type="compositionally biased region" description="Basic and acidic residues" evidence="1">
    <location>
        <begin position="284"/>
        <end position="312"/>
    </location>
</feature>
<feature type="compositionally biased region" description="Pro residues" evidence="1">
    <location>
        <begin position="152"/>
        <end position="161"/>
    </location>
</feature>
<feature type="compositionally biased region" description="Polar residues" evidence="1">
    <location>
        <begin position="105"/>
        <end position="149"/>
    </location>
</feature>
<accession>A0A0D0CPN0</accession>
<feature type="region of interest" description="Disordered" evidence="1">
    <location>
        <begin position="1"/>
        <end position="52"/>
    </location>
</feature>
<feature type="compositionally biased region" description="Low complexity" evidence="1">
    <location>
        <begin position="26"/>
        <end position="35"/>
    </location>
</feature>
<sequence length="449" mass="48594">MNDDLKEELHSLNTPYYNEQADYQRSTRSLDSSSSPPERHRPDRAELTGLSIPEQEFLISPLPEFTSNALAADNFVSLPSEDERMEASSGCGAVDCPHSCDCESSDQFTPEEISSNPSTAPVTPSLLSLTAPQSSDRGQKLSRSQSFSNRPPVSPRPPSPVIRPIQEQFPTTTIRNPQERNSLLRNQFHNLLTDTPPPTVSSSLPSSVDVASSSSSQRSSPRHSTPSRSLEISVGSLSPAPIPIPSVQPTTSITTVGSIPTHTSLSQRPALSRASSHAVAMENAQREKRRESGDRRRSDKPRDRTESLRDSTPEVTSVLSASPNFISLNSPTQASFPDSERARPPIHLSTKPERSPTSSSASRDTEHFSVGSVGRYGSSEPERSARPIGVPHSSGKSESSSSRSSKAHAQLHDVDVTSTVPTSSSLLVPRGIINIPRWEAARAKSFLPL</sequence>
<name>A0A0D0CPN0_9AGAR</name>
<feature type="compositionally biased region" description="Basic and acidic residues" evidence="1">
    <location>
        <begin position="37"/>
        <end position="46"/>
    </location>
</feature>
<reference evidence="2 3" key="1">
    <citation type="submission" date="2014-04" db="EMBL/GenBank/DDBJ databases">
        <title>Evolutionary Origins and Diversification of the Mycorrhizal Mutualists.</title>
        <authorList>
            <consortium name="DOE Joint Genome Institute"/>
            <consortium name="Mycorrhizal Genomics Consortium"/>
            <person name="Kohler A."/>
            <person name="Kuo A."/>
            <person name="Nagy L.G."/>
            <person name="Floudas D."/>
            <person name="Copeland A."/>
            <person name="Barry K.W."/>
            <person name="Cichocki N."/>
            <person name="Veneault-Fourrey C."/>
            <person name="LaButti K."/>
            <person name="Lindquist E.A."/>
            <person name="Lipzen A."/>
            <person name="Lundell T."/>
            <person name="Morin E."/>
            <person name="Murat C."/>
            <person name="Riley R."/>
            <person name="Ohm R."/>
            <person name="Sun H."/>
            <person name="Tunlid A."/>
            <person name="Henrissat B."/>
            <person name="Grigoriev I.V."/>
            <person name="Hibbett D.S."/>
            <person name="Martin F."/>
        </authorList>
    </citation>
    <scope>NUCLEOTIDE SEQUENCE [LARGE SCALE GENOMIC DNA]</scope>
    <source>
        <strain evidence="2 3">FD-317 M1</strain>
    </source>
</reference>
<feature type="compositionally biased region" description="Polar residues" evidence="1">
    <location>
        <begin position="168"/>
        <end position="193"/>
    </location>
</feature>
<feature type="compositionally biased region" description="Polar residues" evidence="1">
    <location>
        <begin position="247"/>
        <end position="275"/>
    </location>
</feature>
<organism evidence="2 3">
    <name type="scientific">Collybiopsis luxurians FD-317 M1</name>
    <dbReference type="NCBI Taxonomy" id="944289"/>
    <lineage>
        <taxon>Eukaryota</taxon>
        <taxon>Fungi</taxon>
        <taxon>Dikarya</taxon>
        <taxon>Basidiomycota</taxon>
        <taxon>Agaricomycotina</taxon>
        <taxon>Agaricomycetes</taxon>
        <taxon>Agaricomycetidae</taxon>
        <taxon>Agaricales</taxon>
        <taxon>Marasmiineae</taxon>
        <taxon>Omphalotaceae</taxon>
        <taxon>Collybiopsis</taxon>
        <taxon>Collybiopsis luxurians</taxon>
    </lineage>
</organism>
<protein>
    <submittedName>
        <fullName evidence="2">Uncharacterized protein</fullName>
    </submittedName>
</protein>
<feature type="compositionally biased region" description="Low complexity" evidence="1">
    <location>
        <begin position="200"/>
        <end position="229"/>
    </location>
</feature>
<feature type="compositionally biased region" description="Polar residues" evidence="1">
    <location>
        <begin position="11"/>
        <end position="24"/>
    </location>
</feature>
<evidence type="ECO:0000313" key="3">
    <source>
        <dbReference type="Proteomes" id="UP000053593"/>
    </source>
</evidence>
<dbReference type="Proteomes" id="UP000053593">
    <property type="component" value="Unassembled WGS sequence"/>
</dbReference>
<gene>
    <name evidence="2" type="ORF">GYMLUDRAFT_754243</name>
</gene>
<proteinExistence type="predicted"/>
<dbReference type="EMBL" id="KN834791">
    <property type="protein sequence ID" value="KIK57313.1"/>
    <property type="molecule type" value="Genomic_DNA"/>
</dbReference>
<dbReference type="AlphaFoldDB" id="A0A0D0CPN0"/>
<evidence type="ECO:0000313" key="2">
    <source>
        <dbReference type="EMBL" id="KIK57313.1"/>
    </source>
</evidence>
<feature type="region of interest" description="Disordered" evidence="1">
    <location>
        <begin position="80"/>
        <end position="416"/>
    </location>
</feature>
<dbReference type="HOGENOM" id="CLU_609810_0_0_1"/>
<keyword evidence="3" id="KW-1185">Reference proteome</keyword>
<dbReference type="OrthoDB" id="2947320at2759"/>
<feature type="compositionally biased region" description="Polar residues" evidence="1">
    <location>
        <begin position="313"/>
        <end position="336"/>
    </location>
</feature>
<feature type="compositionally biased region" description="Low complexity" evidence="1">
    <location>
        <begin position="393"/>
        <end position="404"/>
    </location>
</feature>
<evidence type="ECO:0000256" key="1">
    <source>
        <dbReference type="SAM" id="MobiDB-lite"/>
    </source>
</evidence>